<evidence type="ECO:0000256" key="1">
    <source>
        <dbReference type="ARBA" id="ARBA00004442"/>
    </source>
</evidence>
<organism evidence="7">
    <name type="scientific">marine metagenome</name>
    <dbReference type="NCBI Taxonomy" id="408172"/>
    <lineage>
        <taxon>unclassified sequences</taxon>
        <taxon>metagenomes</taxon>
        <taxon>ecological metagenomes</taxon>
    </lineage>
</organism>
<reference evidence="7" key="1">
    <citation type="submission" date="2018-05" db="EMBL/GenBank/DDBJ databases">
        <authorList>
            <person name="Lanie J.A."/>
            <person name="Ng W.-L."/>
            <person name="Kazmierczak K.M."/>
            <person name="Andrzejewski T.M."/>
            <person name="Davidsen T.M."/>
            <person name="Wayne K.J."/>
            <person name="Tettelin H."/>
            <person name="Glass J.I."/>
            <person name="Rusch D."/>
            <person name="Podicherti R."/>
            <person name="Tsui H.-C.T."/>
            <person name="Winkler M.E."/>
        </authorList>
    </citation>
    <scope>NUCLEOTIDE SEQUENCE</scope>
</reference>
<evidence type="ECO:0000256" key="2">
    <source>
        <dbReference type="ARBA" id="ARBA00022448"/>
    </source>
</evidence>
<keyword evidence="6" id="KW-0998">Cell outer membrane</keyword>
<dbReference type="GO" id="GO:0015562">
    <property type="term" value="F:efflux transmembrane transporter activity"/>
    <property type="evidence" value="ECO:0007669"/>
    <property type="project" value="InterPro"/>
</dbReference>
<dbReference type="SUPFAM" id="SSF56954">
    <property type="entry name" value="Outer membrane efflux proteins (OEP)"/>
    <property type="match status" value="1"/>
</dbReference>
<protein>
    <recommendedName>
        <fullName evidence="8">TolC family protein</fullName>
    </recommendedName>
</protein>
<evidence type="ECO:0000256" key="3">
    <source>
        <dbReference type="ARBA" id="ARBA00022452"/>
    </source>
</evidence>
<feature type="non-terminal residue" evidence="7">
    <location>
        <position position="1"/>
    </location>
</feature>
<evidence type="ECO:0000256" key="6">
    <source>
        <dbReference type="ARBA" id="ARBA00023237"/>
    </source>
</evidence>
<dbReference type="Gene3D" id="1.20.1600.10">
    <property type="entry name" value="Outer membrane efflux proteins (OEP)"/>
    <property type="match status" value="1"/>
</dbReference>
<evidence type="ECO:0008006" key="8">
    <source>
        <dbReference type="Google" id="ProtNLM"/>
    </source>
</evidence>
<dbReference type="Pfam" id="PF02321">
    <property type="entry name" value="OEP"/>
    <property type="match status" value="1"/>
</dbReference>
<sequence>HLRGTLAPFAIDEGQAVQVAVARDVQIGISQQLVDEQRRVVREIGWEYAPDLDIDAGLQDGRRRAGVSVGREGDTWGVNMETGFAISEEDRPEDTDEATWSARIQARIPIFEGGARLGREALQLARLRRLQARLRDLRAGVELQVRQAYQSMLEEQEKLGLQEQRVVIERRRLEISQLLRDKGQGNEAQLEAVRNQFFSAQRNLFANQETYISRQAQLRRLMGYVE</sequence>
<dbReference type="GO" id="GO:0015288">
    <property type="term" value="F:porin activity"/>
    <property type="evidence" value="ECO:0007669"/>
    <property type="project" value="TreeGrafter"/>
</dbReference>
<accession>A0A382NSX7</accession>
<comment type="subcellular location">
    <subcellularLocation>
        <location evidence="1">Cell outer membrane</location>
    </subcellularLocation>
</comment>
<keyword evidence="3" id="KW-1134">Transmembrane beta strand</keyword>
<keyword evidence="4" id="KW-0812">Transmembrane</keyword>
<dbReference type="EMBL" id="UINC01102506">
    <property type="protein sequence ID" value="SVC64186.1"/>
    <property type="molecule type" value="Genomic_DNA"/>
</dbReference>
<dbReference type="InterPro" id="IPR003423">
    <property type="entry name" value="OMP_efflux"/>
</dbReference>
<keyword evidence="5" id="KW-0472">Membrane</keyword>
<dbReference type="AlphaFoldDB" id="A0A382NSX7"/>
<dbReference type="PANTHER" id="PTHR30026">
    <property type="entry name" value="OUTER MEMBRANE PROTEIN TOLC"/>
    <property type="match status" value="1"/>
</dbReference>
<keyword evidence="2" id="KW-0813">Transport</keyword>
<dbReference type="GO" id="GO:0009279">
    <property type="term" value="C:cell outer membrane"/>
    <property type="evidence" value="ECO:0007669"/>
    <property type="project" value="UniProtKB-SubCell"/>
</dbReference>
<evidence type="ECO:0000256" key="4">
    <source>
        <dbReference type="ARBA" id="ARBA00022692"/>
    </source>
</evidence>
<name>A0A382NSX7_9ZZZZ</name>
<evidence type="ECO:0000313" key="7">
    <source>
        <dbReference type="EMBL" id="SVC64186.1"/>
    </source>
</evidence>
<dbReference type="PANTHER" id="PTHR30026:SF20">
    <property type="entry name" value="OUTER MEMBRANE PROTEIN TOLC"/>
    <property type="match status" value="1"/>
</dbReference>
<evidence type="ECO:0000256" key="5">
    <source>
        <dbReference type="ARBA" id="ARBA00023136"/>
    </source>
</evidence>
<gene>
    <name evidence="7" type="ORF">METZ01_LOCUS317040</name>
</gene>
<dbReference type="GO" id="GO:1990281">
    <property type="term" value="C:efflux pump complex"/>
    <property type="evidence" value="ECO:0007669"/>
    <property type="project" value="TreeGrafter"/>
</dbReference>
<proteinExistence type="predicted"/>
<dbReference type="InterPro" id="IPR051906">
    <property type="entry name" value="TolC-like"/>
</dbReference>